<keyword evidence="2" id="KW-1185">Reference proteome</keyword>
<organism evidence="1 2">
    <name type="scientific">Hibiscus sabdariffa</name>
    <name type="common">roselle</name>
    <dbReference type="NCBI Taxonomy" id="183260"/>
    <lineage>
        <taxon>Eukaryota</taxon>
        <taxon>Viridiplantae</taxon>
        <taxon>Streptophyta</taxon>
        <taxon>Embryophyta</taxon>
        <taxon>Tracheophyta</taxon>
        <taxon>Spermatophyta</taxon>
        <taxon>Magnoliopsida</taxon>
        <taxon>eudicotyledons</taxon>
        <taxon>Gunneridae</taxon>
        <taxon>Pentapetalae</taxon>
        <taxon>rosids</taxon>
        <taxon>malvids</taxon>
        <taxon>Malvales</taxon>
        <taxon>Malvaceae</taxon>
        <taxon>Malvoideae</taxon>
        <taxon>Hibiscus</taxon>
    </lineage>
</organism>
<sequence length="72" mass="8094">MLENDGCLSTLHARDIHLHTAMPSVLLQQCKRQQWREKYLAEDMLVETCGVVLKACVPVVPDELALKFDGDA</sequence>
<evidence type="ECO:0000313" key="2">
    <source>
        <dbReference type="Proteomes" id="UP001472677"/>
    </source>
</evidence>
<proteinExistence type="predicted"/>
<protein>
    <submittedName>
        <fullName evidence="1">Uncharacterized protein</fullName>
    </submittedName>
</protein>
<dbReference type="Proteomes" id="UP001472677">
    <property type="component" value="Unassembled WGS sequence"/>
</dbReference>
<gene>
    <name evidence="1" type="ORF">V6N12_008625</name>
</gene>
<dbReference type="EMBL" id="JBBPBM010000109">
    <property type="protein sequence ID" value="KAK8507284.1"/>
    <property type="molecule type" value="Genomic_DNA"/>
</dbReference>
<comment type="caution">
    <text evidence="1">The sequence shown here is derived from an EMBL/GenBank/DDBJ whole genome shotgun (WGS) entry which is preliminary data.</text>
</comment>
<evidence type="ECO:0000313" key="1">
    <source>
        <dbReference type="EMBL" id="KAK8507284.1"/>
    </source>
</evidence>
<accession>A0ABR2BJE5</accession>
<name>A0ABR2BJE5_9ROSI</name>
<reference evidence="1 2" key="1">
    <citation type="journal article" date="2024" name="G3 (Bethesda)">
        <title>Genome assembly of Hibiscus sabdariffa L. provides insights into metabolisms of medicinal natural products.</title>
        <authorList>
            <person name="Kim T."/>
        </authorList>
    </citation>
    <scope>NUCLEOTIDE SEQUENCE [LARGE SCALE GENOMIC DNA]</scope>
    <source>
        <strain evidence="1">TK-2024</strain>
        <tissue evidence="1">Old leaves</tissue>
    </source>
</reference>